<dbReference type="Pfam" id="PF00724">
    <property type="entry name" value="Oxidored_FMN"/>
    <property type="match status" value="1"/>
</dbReference>
<organism evidence="3 4">
    <name type="scientific">Nocardioides koreensis</name>
    <dbReference type="NCBI Taxonomy" id="433651"/>
    <lineage>
        <taxon>Bacteria</taxon>
        <taxon>Bacillati</taxon>
        <taxon>Actinomycetota</taxon>
        <taxon>Actinomycetes</taxon>
        <taxon>Propionibacteriales</taxon>
        <taxon>Nocardioidaceae</taxon>
        <taxon>Nocardioides</taxon>
    </lineage>
</organism>
<dbReference type="InterPro" id="IPR002938">
    <property type="entry name" value="FAD-bd"/>
</dbReference>
<dbReference type="Proteomes" id="UP001501771">
    <property type="component" value="Unassembled WGS sequence"/>
</dbReference>
<dbReference type="NCBIfam" id="NF006101">
    <property type="entry name" value="PRK08255.1"/>
    <property type="match status" value="1"/>
</dbReference>
<feature type="domain" description="FAD-binding" evidence="2">
    <location>
        <begin position="2"/>
        <end position="328"/>
    </location>
</feature>
<dbReference type="PANTHER" id="PTHR43303:SF3">
    <property type="entry name" value="BLR3436 PROTEIN"/>
    <property type="match status" value="1"/>
</dbReference>
<sequence length="795" mass="87580">MKIAIAGGGPGGLYFATLMKTLDPGHEVTVWERNAPDDTFGFGVVFSDETLGSIEGADRVVHDKMERRFARWTDIDVTFNGHPFTVGGQGFAAMSRKELLEILQQRVAELGVTVHYRTEAPDPDELRASYDLVLAADGLSSTIRTRYADAFGPHLDRRHNKYIWFGTDLVFEAFQFFVKQTQWGTMQIHGYPYSDRGSTFIVEMHEDVWRRAGLDRTEHEAFPPGVSDTYAVERIQEIFAEELQGHEILTNNSKWINFHTVRNERWYDGNVVLVGDAAHTAHFSIGSGTKLAMEDALALAACLHEHDSVEAALAAYQAERKPVVESTQRAAQASLEWFENIGMYADQDPAQFVFNLLTRSRRITFENLEERDAGFAARLEAEFARHQGAPEVAPAMFQPTSIGELQLKNRVILSPMDMYSASDGVPDEFHLVHLGSKALGGAGLVMTEMACVSPEGRITPGCPGLWTDGQRDAWRTVASFVHRHSTAKIGIQLGHSGRKGSTKLMWEGMDEPLDEGNWPVIGPSPLPYGADCHVPREATRADLAKVVADFVAAARRAVEAGFDLVEVHAAHGYLLSSFLSPVANHRTDEYGGSLENRLRFPLEVFHAVRAEVPQHIPVTVRISATDWMPDGNTDEDAVEISRAFVAAGAAAIDVSSGQVSKDEQPAFGRSYQTPFADKIRHRVAEPAGVKVIAVGAISSYDDVNSILLAGRADLCALGRTHLYDPSWTLHAAAEQDYRGAAAEWPVQWAAGRRKPPTARTDKVPPRLQLLREGVADSVHVRWTPGRTTDPVAVSV</sequence>
<dbReference type="RefSeq" id="WP_344151081.1">
    <property type="nucleotide sequence ID" value="NZ_BAAAQR010000005.1"/>
</dbReference>
<keyword evidence="4" id="KW-1185">Reference proteome</keyword>
<dbReference type="InterPro" id="IPR036188">
    <property type="entry name" value="FAD/NAD-bd_sf"/>
</dbReference>
<evidence type="ECO:0000313" key="3">
    <source>
        <dbReference type="EMBL" id="GAA2145587.1"/>
    </source>
</evidence>
<dbReference type="PANTHER" id="PTHR43303">
    <property type="entry name" value="NADPH DEHYDROGENASE C23G7.10C-RELATED"/>
    <property type="match status" value="1"/>
</dbReference>
<dbReference type="EMBL" id="BAAAQR010000005">
    <property type="protein sequence ID" value="GAA2145587.1"/>
    <property type="molecule type" value="Genomic_DNA"/>
</dbReference>
<comment type="caution">
    <text evidence="3">The sequence shown here is derived from an EMBL/GenBank/DDBJ whole genome shotgun (WGS) entry which is preliminary data.</text>
</comment>
<accession>A0ABP5LDK6</accession>
<gene>
    <name evidence="3" type="ORF">GCM10009844_20570</name>
</gene>
<dbReference type="PRINTS" id="PR00420">
    <property type="entry name" value="RNGMNOXGNASE"/>
</dbReference>
<evidence type="ECO:0000259" key="1">
    <source>
        <dbReference type="Pfam" id="PF00724"/>
    </source>
</evidence>
<dbReference type="InterPro" id="IPR044152">
    <property type="entry name" value="YqjM-like"/>
</dbReference>
<dbReference type="InterPro" id="IPR001155">
    <property type="entry name" value="OxRdtase_FMN_N"/>
</dbReference>
<protein>
    <submittedName>
        <fullName evidence="3">Bifunctional salicylyl-CoA 5-hydroxylase/oxidoreductase</fullName>
    </submittedName>
</protein>
<name>A0ABP5LDK6_9ACTN</name>
<proteinExistence type="predicted"/>
<dbReference type="Gene3D" id="3.50.50.60">
    <property type="entry name" value="FAD/NAD(P)-binding domain"/>
    <property type="match status" value="1"/>
</dbReference>
<dbReference type="CDD" id="cd02932">
    <property type="entry name" value="OYE_YqiM_FMN"/>
    <property type="match status" value="1"/>
</dbReference>
<evidence type="ECO:0000313" key="4">
    <source>
        <dbReference type="Proteomes" id="UP001501771"/>
    </source>
</evidence>
<reference evidence="4" key="1">
    <citation type="journal article" date="2019" name="Int. J. Syst. Evol. Microbiol.">
        <title>The Global Catalogue of Microorganisms (GCM) 10K type strain sequencing project: providing services to taxonomists for standard genome sequencing and annotation.</title>
        <authorList>
            <consortium name="The Broad Institute Genomics Platform"/>
            <consortium name="The Broad Institute Genome Sequencing Center for Infectious Disease"/>
            <person name="Wu L."/>
            <person name="Ma J."/>
        </authorList>
    </citation>
    <scope>NUCLEOTIDE SEQUENCE [LARGE SCALE GENOMIC DNA]</scope>
    <source>
        <strain evidence="4">JCM 16022</strain>
    </source>
</reference>
<dbReference type="Gene3D" id="3.20.20.70">
    <property type="entry name" value="Aldolase class I"/>
    <property type="match status" value="1"/>
</dbReference>
<dbReference type="InterPro" id="IPR013785">
    <property type="entry name" value="Aldolase_TIM"/>
</dbReference>
<dbReference type="Gene3D" id="3.30.9.20">
    <property type="match status" value="1"/>
</dbReference>
<dbReference type="Pfam" id="PF01494">
    <property type="entry name" value="FAD_binding_3"/>
    <property type="match status" value="1"/>
</dbReference>
<feature type="domain" description="NADH:flavin oxidoreductase/NADH oxidase N-terminal" evidence="1">
    <location>
        <begin position="396"/>
        <end position="732"/>
    </location>
</feature>
<evidence type="ECO:0000259" key="2">
    <source>
        <dbReference type="Pfam" id="PF01494"/>
    </source>
</evidence>
<dbReference type="SUPFAM" id="SSF51905">
    <property type="entry name" value="FAD/NAD(P)-binding domain"/>
    <property type="match status" value="1"/>
</dbReference>
<dbReference type="SUPFAM" id="SSF51395">
    <property type="entry name" value="FMN-linked oxidoreductases"/>
    <property type="match status" value="1"/>
</dbReference>